<accession>A0A427A465</accession>
<protein>
    <recommendedName>
        <fullName evidence="4">Glycosyltransferase</fullName>
        <ecNumber evidence="4">2.4.1.-</ecNumber>
    </recommendedName>
</protein>
<dbReference type="AlphaFoldDB" id="A0A427A465"/>
<dbReference type="FunFam" id="3.40.50.2000:FF:000047">
    <property type="entry name" value="Glycosyltransferase"/>
    <property type="match status" value="1"/>
</dbReference>
<comment type="similarity">
    <text evidence="1 3">Belongs to the UDP-glycosyltransferase family.</text>
</comment>
<name>A0A427A465_ENSVE</name>
<sequence>MDLHVFFLPFLSPGHMIPMVDLACVFAGRGVKATIVTTTANVPLIQPTIDLANADPSLRHPIGILALSFPSLESGIPQGHENLLAFKEPHATREFLAANDLLEAPFKQLLHDHRPDCVVADIYYDWASYLAKKLDIPRLIFHGGNAFLSVITVALRSLELHESEEAFDVPGLPHRIQLTWSQLPGYATQPNDTVKRMDEGFRASYGMVVNSFQELEADYINLSKKVSEKKVWHIGPLSLHNRYSKENAMRGNAASISSDEYLKWLDSRKPRSVLYINFGSLVRCSTEQLHEIALALQASGHPFIWVVRHGGELSTWLPEGFEERVIAKGKGLLVTGWAPQLLILNHASVGGFVTHCGWNSCLEGVTAGVPMVTWPLCAEQFFNEKLLVDVLNVGAPVGATSCTFIAEDRAVVNADKIQKAVDEVMGSGEEAEQRRKRAETLKESASKAVEEGGSSYEDMSRMIDDLDNLKAIRLANAAT</sequence>
<dbReference type="Proteomes" id="UP000287651">
    <property type="component" value="Unassembled WGS sequence"/>
</dbReference>
<dbReference type="InterPro" id="IPR058980">
    <property type="entry name" value="Glyco_transf_N"/>
</dbReference>
<dbReference type="InterPro" id="IPR035595">
    <property type="entry name" value="UDP_glycos_trans_CS"/>
</dbReference>
<evidence type="ECO:0000313" key="6">
    <source>
        <dbReference type="EMBL" id="RRT70973.1"/>
    </source>
</evidence>
<reference evidence="6 7" key="1">
    <citation type="journal article" date="2014" name="Agronomy (Basel)">
        <title>A Draft Genome Sequence for Ensete ventricosum, the Drought-Tolerant Tree Against Hunger.</title>
        <authorList>
            <person name="Harrison J."/>
            <person name="Moore K.A."/>
            <person name="Paszkiewicz K."/>
            <person name="Jones T."/>
            <person name="Grant M."/>
            <person name="Ambacheew D."/>
            <person name="Muzemil S."/>
            <person name="Studholme D.J."/>
        </authorList>
    </citation>
    <scope>NUCLEOTIDE SEQUENCE [LARGE SCALE GENOMIC DNA]</scope>
</reference>
<dbReference type="PROSITE" id="PS00375">
    <property type="entry name" value="UDPGT"/>
    <property type="match status" value="1"/>
</dbReference>
<evidence type="ECO:0000256" key="1">
    <source>
        <dbReference type="ARBA" id="ARBA00009995"/>
    </source>
</evidence>
<gene>
    <name evidence="6" type="ORF">B296_00028084</name>
</gene>
<proteinExistence type="inferred from homology"/>
<dbReference type="Pfam" id="PF00201">
    <property type="entry name" value="UDPGT"/>
    <property type="match status" value="1"/>
</dbReference>
<evidence type="ECO:0000256" key="3">
    <source>
        <dbReference type="RuleBase" id="RU003718"/>
    </source>
</evidence>
<evidence type="ECO:0000313" key="7">
    <source>
        <dbReference type="Proteomes" id="UP000287651"/>
    </source>
</evidence>
<feature type="domain" description="Glycosyltransferase N-terminal" evidence="5">
    <location>
        <begin position="5"/>
        <end position="237"/>
    </location>
</feature>
<evidence type="ECO:0000256" key="2">
    <source>
        <dbReference type="ARBA" id="ARBA00022679"/>
    </source>
</evidence>
<dbReference type="Gene3D" id="3.40.50.2000">
    <property type="entry name" value="Glycogen Phosphorylase B"/>
    <property type="match status" value="2"/>
</dbReference>
<evidence type="ECO:0000259" key="5">
    <source>
        <dbReference type="Pfam" id="PF26168"/>
    </source>
</evidence>
<dbReference type="InterPro" id="IPR002213">
    <property type="entry name" value="UDP_glucos_trans"/>
</dbReference>
<dbReference type="CDD" id="cd03784">
    <property type="entry name" value="GT1_Gtf-like"/>
    <property type="match status" value="1"/>
</dbReference>
<keyword evidence="2 3" id="KW-0808">Transferase</keyword>
<keyword evidence="3" id="KW-0328">Glycosyltransferase</keyword>
<dbReference type="SUPFAM" id="SSF53756">
    <property type="entry name" value="UDP-Glycosyltransferase/glycogen phosphorylase"/>
    <property type="match status" value="1"/>
</dbReference>
<dbReference type="PANTHER" id="PTHR48047">
    <property type="entry name" value="GLYCOSYLTRANSFERASE"/>
    <property type="match status" value="1"/>
</dbReference>
<dbReference type="EC" id="2.4.1.-" evidence="4"/>
<evidence type="ECO:0000256" key="4">
    <source>
        <dbReference type="RuleBase" id="RU362057"/>
    </source>
</evidence>
<organism evidence="6 7">
    <name type="scientific">Ensete ventricosum</name>
    <name type="common">Abyssinian banana</name>
    <name type="synonym">Musa ensete</name>
    <dbReference type="NCBI Taxonomy" id="4639"/>
    <lineage>
        <taxon>Eukaryota</taxon>
        <taxon>Viridiplantae</taxon>
        <taxon>Streptophyta</taxon>
        <taxon>Embryophyta</taxon>
        <taxon>Tracheophyta</taxon>
        <taxon>Spermatophyta</taxon>
        <taxon>Magnoliopsida</taxon>
        <taxon>Liliopsida</taxon>
        <taxon>Zingiberales</taxon>
        <taxon>Musaceae</taxon>
        <taxon>Ensete</taxon>
    </lineage>
</organism>
<dbReference type="PANTHER" id="PTHR48047:SF182">
    <property type="entry name" value="GLYCOSYLTRANSFERASE"/>
    <property type="match status" value="1"/>
</dbReference>
<dbReference type="EMBL" id="AMZH03003850">
    <property type="protein sequence ID" value="RRT70973.1"/>
    <property type="molecule type" value="Genomic_DNA"/>
</dbReference>
<dbReference type="Pfam" id="PF26168">
    <property type="entry name" value="Glyco_transf_N"/>
    <property type="match status" value="1"/>
</dbReference>
<dbReference type="GO" id="GO:0035251">
    <property type="term" value="F:UDP-glucosyltransferase activity"/>
    <property type="evidence" value="ECO:0007669"/>
    <property type="project" value="TreeGrafter"/>
</dbReference>
<comment type="caution">
    <text evidence="6">The sequence shown here is derived from an EMBL/GenBank/DDBJ whole genome shotgun (WGS) entry which is preliminary data.</text>
</comment>